<dbReference type="AlphaFoldDB" id="A0A1Y1YR13"/>
<accession>A0A1Y1YR13</accession>
<keyword evidence="3" id="KW-1185">Reference proteome</keyword>
<protein>
    <submittedName>
        <fullName evidence="2">Uncharacterized protein</fullName>
    </submittedName>
</protein>
<reference evidence="2 3" key="1">
    <citation type="submission" date="2016-07" db="EMBL/GenBank/DDBJ databases">
        <title>Pervasive Adenine N6-methylation of Active Genes in Fungi.</title>
        <authorList>
            <consortium name="DOE Joint Genome Institute"/>
            <person name="Mondo S.J."/>
            <person name="Dannebaum R.O."/>
            <person name="Kuo R.C."/>
            <person name="Labutti K."/>
            <person name="Haridas S."/>
            <person name="Kuo A."/>
            <person name="Salamov A."/>
            <person name="Ahrendt S.R."/>
            <person name="Lipzen A."/>
            <person name="Sullivan W."/>
            <person name="Andreopoulos W.B."/>
            <person name="Clum A."/>
            <person name="Lindquist E."/>
            <person name="Daum C."/>
            <person name="Ramamoorthy G.K."/>
            <person name="Gryganskyi A."/>
            <person name="Culley D."/>
            <person name="Magnuson J.K."/>
            <person name="James T.Y."/>
            <person name="O'Malley M.A."/>
            <person name="Stajich J.E."/>
            <person name="Spatafora J.W."/>
            <person name="Visel A."/>
            <person name="Grigoriev I.V."/>
        </authorList>
    </citation>
    <scope>NUCLEOTIDE SEQUENCE [LARGE SCALE GENOMIC DNA]</scope>
    <source>
        <strain evidence="2 3">CBS 931.73</strain>
    </source>
</reference>
<comment type="caution">
    <text evidence="2">The sequence shown here is derived from an EMBL/GenBank/DDBJ whole genome shotgun (WGS) entry which is preliminary data.</text>
</comment>
<dbReference type="Proteomes" id="UP000193498">
    <property type="component" value="Unassembled WGS sequence"/>
</dbReference>
<feature type="compositionally biased region" description="Acidic residues" evidence="1">
    <location>
        <begin position="55"/>
        <end position="64"/>
    </location>
</feature>
<feature type="region of interest" description="Disordered" evidence="1">
    <location>
        <begin position="43"/>
        <end position="64"/>
    </location>
</feature>
<organism evidence="2 3">
    <name type="scientific">Basidiobolus meristosporus CBS 931.73</name>
    <dbReference type="NCBI Taxonomy" id="1314790"/>
    <lineage>
        <taxon>Eukaryota</taxon>
        <taxon>Fungi</taxon>
        <taxon>Fungi incertae sedis</taxon>
        <taxon>Zoopagomycota</taxon>
        <taxon>Entomophthoromycotina</taxon>
        <taxon>Basidiobolomycetes</taxon>
        <taxon>Basidiobolales</taxon>
        <taxon>Basidiobolaceae</taxon>
        <taxon>Basidiobolus</taxon>
    </lineage>
</organism>
<dbReference type="InParanoid" id="A0A1Y1YR13"/>
<evidence type="ECO:0000313" key="3">
    <source>
        <dbReference type="Proteomes" id="UP000193498"/>
    </source>
</evidence>
<evidence type="ECO:0000256" key="1">
    <source>
        <dbReference type="SAM" id="MobiDB-lite"/>
    </source>
</evidence>
<evidence type="ECO:0000313" key="2">
    <source>
        <dbReference type="EMBL" id="ORY00478.1"/>
    </source>
</evidence>
<proteinExistence type="predicted"/>
<gene>
    <name evidence="2" type="ORF">K493DRAFT_312799</name>
</gene>
<dbReference type="EMBL" id="MCFE01000082">
    <property type="protein sequence ID" value="ORY00478.1"/>
    <property type="molecule type" value="Genomic_DNA"/>
</dbReference>
<name>A0A1Y1YR13_9FUNG</name>
<sequence length="64" mass="7148">MLVAGVSSYTGARNLKEFSDFMKQNIPDKVRGLRQAILRNEENAGEEVSLSLFSEEGEGDQQQE</sequence>